<feature type="binding site" evidence="7">
    <location>
        <position position="261"/>
    </location>
    <ligand>
        <name>Zn(2+)</name>
        <dbReference type="ChEBI" id="CHEBI:29105"/>
        <label>2</label>
    </ligand>
</feature>
<dbReference type="Proteomes" id="UP000322454">
    <property type="component" value="Unassembled WGS sequence"/>
</dbReference>
<dbReference type="GO" id="GO:0003677">
    <property type="term" value="F:DNA binding"/>
    <property type="evidence" value="ECO:0007669"/>
    <property type="project" value="InterPro"/>
</dbReference>
<keyword evidence="6 7" id="KW-0234">DNA repair</keyword>
<evidence type="ECO:0000313" key="9">
    <source>
        <dbReference type="EMBL" id="RZV40434.1"/>
    </source>
</evidence>
<dbReference type="NCBIfam" id="TIGR00587">
    <property type="entry name" value="nfo"/>
    <property type="match status" value="1"/>
</dbReference>
<keyword evidence="7" id="KW-0540">Nuclease</keyword>
<name>A0A520XGX5_9DELT</name>
<dbReference type="GO" id="GO:0008270">
    <property type="term" value="F:zinc ion binding"/>
    <property type="evidence" value="ECO:0007669"/>
    <property type="project" value="UniProtKB-UniRule"/>
</dbReference>
<evidence type="ECO:0000313" key="10">
    <source>
        <dbReference type="Proteomes" id="UP000322454"/>
    </source>
</evidence>
<dbReference type="GO" id="GO:0008833">
    <property type="term" value="F:deoxyribonuclease IV (phage-T4-induced) activity"/>
    <property type="evidence" value="ECO:0007669"/>
    <property type="project" value="UniProtKB-UniRule"/>
</dbReference>
<sequence length="281" mass="31257">MHMVLGAHVSVAGGLKNACISAENTGSTAIQIFTKSQLRWQAKELNVNEIKDFKECAAAQKLIVLSHLSYLVNLGSSDEDITKKSLNAFICEINRCSMLGIKYLIFHPGSNKNLTEEETINKIAENLNIILSKTKDFKNVILVIETTAGQGNQIGYKPEHIAEIIKLSNNSERLGVCIDTCHIFAAGYDIRTSDAYDNFMKYFDKIIGFNKLYAFHLNDSLKPLGSKIDRHAPIGKGYIGLEAFRFILNDKRLENIPLIIETPGGDKEHKADLDTLKNLIG</sequence>
<evidence type="ECO:0000256" key="2">
    <source>
        <dbReference type="ARBA" id="ARBA00022723"/>
    </source>
</evidence>
<feature type="binding site" evidence="7">
    <location>
        <position position="229"/>
    </location>
    <ligand>
        <name>Zn(2+)</name>
        <dbReference type="ChEBI" id="CHEBI:29105"/>
        <label>3</label>
    </ligand>
</feature>
<evidence type="ECO:0000256" key="7">
    <source>
        <dbReference type="HAMAP-Rule" id="MF_00152"/>
    </source>
</evidence>
<evidence type="ECO:0000256" key="1">
    <source>
        <dbReference type="ARBA" id="ARBA00005340"/>
    </source>
</evidence>
<dbReference type="GO" id="GO:0003906">
    <property type="term" value="F:DNA-(apurinic or apyrimidinic site) endonuclease activity"/>
    <property type="evidence" value="ECO:0007669"/>
    <property type="project" value="TreeGrafter"/>
</dbReference>
<protein>
    <recommendedName>
        <fullName evidence="7">Probable endonuclease 4</fullName>
        <ecNumber evidence="7">3.1.21.2</ecNumber>
    </recommendedName>
    <alternativeName>
        <fullName evidence="7">Endodeoxyribonuclease IV</fullName>
    </alternativeName>
    <alternativeName>
        <fullName evidence="7">Endonuclease IV</fullName>
    </alternativeName>
</protein>
<feature type="binding site" evidence="7">
    <location>
        <position position="145"/>
    </location>
    <ligand>
        <name>Zn(2+)</name>
        <dbReference type="ChEBI" id="CHEBI:29105"/>
        <label>1</label>
    </ligand>
</feature>
<proteinExistence type="inferred from homology"/>
<comment type="function">
    <text evidence="7">Endonuclease IV plays a role in DNA repair. It cleaves phosphodiester bonds at apurinic or apyrimidinic (AP) sites, generating a 3'-hydroxyl group and a 5'-terminal sugar phosphate.</text>
</comment>
<keyword evidence="5 7" id="KW-0862">Zinc</keyword>
<dbReference type="SUPFAM" id="SSF51658">
    <property type="entry name" value="Xylose isomerase-like"/>
    <property type="match status" value="1"/>
</dbReference>
<organism evidence="9 10">
    <name type="scientific">Candidatus Acidulodesulfobacterium acidiphilum</name>
    <dbReference type="NCBI Taxonomy" id="2597224"/>
    <lineage>
        <taxon>Bacteria</taxon>
        <taxon>Deltaproteobacteria</taxon>
        <taxon>Candidatus Acidulodesulfobacterales</taxon>
        <taxon>Candidatus Acidulodesulfobacterium</taxon>
    </lineage>
</organism>
<keyword evidence="2 7" id="KW-0479">Metal-binding</keyword>
<dbReference type="PANTHER" id="PTHR21445">
    <property type="entry name" value="ENDONUCLEASE IV ENDODEOXYRIBONUCLEASE IV"/>
    <property type="match status" value="1"/>
</dbReference>
<keyword evidence="4 7" id="KW-0378">Hydrolase</keyword>
<feature type="binding site" evidence="7">
    <location>
        <position position="145"/>
    </location>
    <ligand>
        <name>Zn(2+)</name>
        <dbReference type="ChEBI" id="CHEBI:29105"/>
        <label>2</label>
    </ligand>
</feature>
<dbReference type="AlphaFoldDB" id="A0A520XGX5"/>
<keyword evidence="7" id="KW-0255">Endonuclease</keyword>
<dbReference type="Pfam" id="PF01261">
    <property type="entry name" value="AP_endonuc_2"/>
    <property type="match status" value="1"/>
</dbReference>
<dbReference type="GO" id="GO:0008081">
    <property type="term" value="F:phosphoric diester hydrolase activity"/>
    <property type="evidence" value="ECO:0007669"/>
    <property type="project" value="TreeGrafter"/>
</dbReference>
<dbReference type="InterPro" id="IPR036237">
    <property type="entry name" value="Xyl_isomerase-like_sf"/>
</dbReference>
<dbReference type="GO" id="GO:0006284">
    <property type="term" value="P:base-excision repair"/>
    <property type="evidence" value="ECO:0007669"/>
    <property type="project" value="TreeGrafter"/>
</dbReference>
<reference evidence="9 10" key="1">
    <citation type="submission" date="2019-01" db="EMBL/GenBank/DDBJ databases">
        <title>Insights into ecological role of a new deltaproteobacterial order Candidatus Sinidesulfobacterales (Sva0485) by metagenomics and metatranscriptomics.</title>
        <authorList>
            <person name="Tan S."/>
            <person name="Liu J."/>
            <person name="Fang Y."/>
            <person name="Hedlund B."/>
            <person name="Lian Z.-H."/>
            <person name="Huang L.-Y."/>
            <person name="Li J.-T."/>
            <person name="Huang L.-N."/>
            <person name="Li W.-J."/>
            <person name="Jiang H.-C."/>
            <person name="Dong H.-L."/>
            <person name="Shu W.-S."/>
        </authorList>
    </citation>
    <scope>NUCLEOTIDE SEQUENCE [LARGE SCALE GENOMIC DNA]</scope>
    <source>
        <strain evidence="9">AP4</strain>
    </source>
</reference>
<feature type="binding site" evidence="7">
    <location>
        <position position="216"/>
    </location>
    <ligand>
        <name>Zn(2+)</name>
        <dbReference type="ChEBI" id="CHEBI:29105"/>
        <label>2</label>
    </ligand>
</feature>
<dbReference type="InterPro" id="IPR013022">
    <property type="entry name" value="Xyl_isomerase-like_TIM-brl"/>
</dbReference>
<evidence type="ECO:0000256" key="5">
    <source>
        <dbReference type="ARBA" id="ARBA00022833"/>
    </source>
</evidence>
<dbReference type="InterPro" id="IPR018246">
    <property type="entry name" value="AP_endonuc_F2_Zn_BS"/>
</dbReference>
<dbReference type="PROSITE" id="PS00730">
    <property type="entry name" value="AP_NUCLEASE_F2_2"/>
    <property type="match status" value="1"/>
</dbReference>
<comment type="caution">
    <text evidence="9">The sequence shown here is derived from an EMBL/GenBank/DDBJ whole genome shotgun (WGS) entry which is preliminary data.</text>
</comment>
<accession>A0A520XGX5</accession>
<dbReference type="PROSITE" id="PS51432">
    <property type="entry name" value="AP_NUCLEASE_F2_4"/>
    <property type="match status" value="1"/>
</dbReference>
<comment type="catalytic activity">
    <reaction evidence="7">
        <text>Endonucleolytic cleavage to 5'-phosphooligonucleotide end-products.</text>
        <dbReference type="EC" id="3.1.21.2"/>
    </reaction>
</comment>
<evidence type="ECO:0000256" key="6">
    <source>
        <dbReference type="ARBA" id="ARBA00023204"/>
    </source>
</evidence>
<keyword evidence="3 7" id="KW-0227">DNA damage</keyword>
<evidence type="ECO:0000256" key="4">
    <source>
        <dbReference type="ARBA" id="ARBA00022801"/>
    </source>
</evidence>
<feature type="binding site" evidence="7">
    <location>
        <position position="182"/>
    </location>
    <ligand>
        <name>Zn(2+)</name>
        <dbReference type="ChEBI" id="CHEBI:29105"/>
        <label>3</label>
    </ligand>
</feature>
<evidence type="ECO:0000259" key="8">
    <source>
        <dbReference type="Pfam" id="PF01261"/>
    </source>
</evidence>
<dbReference type="PANTHER" id="PTHR21445:SF0">
    <property type="entry name" value="APURINIC-APYRIMIDINIC ENDONUCLEASE"/>
    <property type="match status" value="1"/>
</dbReference>
<comment type="similarity">
    <text evidence="1 7">Belongs to the AP endonuclease 2 family.</text>
</comment>
<dbReference type="InterPro" id="IPR001719">
    <property type="entry name" value="AP_endonuc_2"/>
</dbReference>
<feature type="binding site" evidence="7">
    <location>
        <position position="67"/>
    </location>
    <ligand>
        <name>Zn(2+)</name>
        <dbReference type="ChEBI" id="CHEBI:29105"/>
        <label>1</label>
    </ligand>
</feature>
<gene>
    <name evidence="7" type="primary">nfo</name>
    <name evidence="9" type="ORF">EVJ48_00490</name>
</gene>
<feature type="domain" description="Xylose isomerase-like TIM barrel" evidence="8">
    <location>
        <begin position="22"/>
        <end position="278"/>
    </location>
</feature>
<dbReference type="CDD" id="cd00019">
    <property type="entry name" value="AP2Ec"/>
    <property type="match status" value="1"/>
</dbReference>
<dbReference type="FunFam" id="3.20.20.150:FF:000001">
    <property type="entry name" value="Probable endonuclease 4"/>
    <property type="match status" value="1"/>
</dbReference>
<dbReference type="Gene3D" id="3.20.20.150">
    <property type="entry name" value="Divalent-metal-dependent TIM barrel enzymes"/>
    <property type="match status" value="1"/>
</dbReference>
<feature type="binding site" evidence="7">
    <location>
        <position position="231"/>
    </location>
    <ligand>
        <name>Zn(2+)</name>
        <dbReference type="ChEBI" id="CHEBI:29105"/>
        <label>3</label>
    </ligand>
</feature>
<dbReference type="SMART" id="SM00518">
    <property type="entry name" value="AP2Ec"/>
    <property type="match status" value="1"/>
</dbReference>
<dbReference type="HAMAP" id="MF_00152">
    <property type="entry name" value="Nfo"/>
    <property type="match status" value="1"/>
</dbReference>
<feature type="binding site" evidence="7">
    <location>
        <position position="179"/>
    </location>
    <ligand>
        <name>Zn(2+)</name>
        <dbReference type="ChEBI" id="CHEBI:29105"/>
        <label>2</label>
    </ligand>
</feature>
<dbReference type="PROSITE" id="PS00731">
    <property type="entry name" value="AP_NUCLEASE_F2_3"/>
    <property type="match status" value="1"/>
</dbReference>
<feature type="binding site" evidence="7">
    <location>
        <position position="107"/>
    </location>
    <ligand>
        <name>Zn(2+)</name>
        <dbReference type="ChEBI" id="CHEBI:29105"/>
        <label>1</label>
    </ligand>
</feature>
<evidence type="ECO:0000256" key="3">
    <source>
        <dbReference type="ARBA" id="ARBA00022763"/>
    </source>
</evidence>
<dbReference type="EMBL" id="SHMQ01000001">
    <property type="protein sequence ID" value="RZV40434.1"/>
    <property type="molecule type" value="Genomic_DNA"/>
</dbReference>
<comment type="cofactor">
    <cofactor evidence="7">
        <name>Zn(2+)</name>
        <dbReference type="ChEBI" id="CHEBI:29105"/>
    </cofactor>
    <text evidence="7">Binds 3 Zn(2+) ions.</text>
</comment>
<dbReference type="EC" id="3.1.21.2" evidence="7"/>